<proteinExistence type="predicted"/>
<organism evidence="2 3">
    <name type="scientific">Bifidobacterium bifidum BGN4</name>
    <dbReference type="NCBI Taxonomy" id="484020"/>
    <lineage>
        <taxon>Bacteria</taxon>
        <taxon>Bacillati</taxon>
        <taxon>Actinomycetota</taxon>
        <taxon>Actinomycetes</taxon>
        <taxon>Bifidobacteriales</taxon>
        <taxon>Bifidobacteriaceae</taxon>
        <taxon>Bifidobacterium</taxon>
    </lineage>
</organism>
<dbReference type="PATRIC" id="fig|484020.3.peg.557"/>
<dbReference type="KEGG" id="bbf:BBB_0559"/>
<dbReference type="AlphaFoldDB" id="I3WGZ0"/>
<feature type="region of interest" description="Disordered" evidence="1">
    <location>
        <begin position="136"/>
        <end position="160"/>
    </location>
</feature>
<evidence type="ECO:0000313" key="2">
    <source>
        <dbReference type="EMBL" id="AFL04153.1"/>
    </source>
</evidence>
<evidence type="ECO:0000256" key="1">
    <source>
        <dbReference type="SAM" id="MobiDB-lite"/>
    </source>
</evidence>
<protein>
    <submittedName>
        <fullName evidence="2">Uncharacterized protein</fullName>
    </submittedName>
</protein>
<reference evidence="2 3" key="1">
    <citation type="journal article" date="2012" name="J. Bacteriol.">
        <title>Complete Genome Sequence of the Probiotic Bacterium Bifidobacterium bifidum Strain BGN4.</title>
        <authorList>
            <person name="Yu D.S."/>
            <person name="Jeong H."/>
            <person name="Lee D.H."/>
            <person name="Kwon S.K."/>
            <person name="Song J.Y."/>
            <person name="Kim B.K."/>
            <person name="Park M.S."/>
            <person name="Ji G.E."/>
            <person name="Oh T.K."/>
            <person name="Kim J.F."/>
        </authorList>
    </citation>
    <scope>NUCLEOTIDE SEQUENCE [LARGE SCALE GENOMIC DNA]</scope>
    <source>
        <strain evidence="2 3">BGN4</strain>
    </source>
</reference>
<dbReference type="HOGENOM" id="CLU_1648850_0_0_11"/>
<accession>I3WGZ0</accession>
<evidence type="ECO:0000313" key="3">
    <source>
        <dbReference type="Proteomes" id="UP000006173"/>
    </source>
</evidence>
<gene>
    <name evidence="2" type="ORF">BBB_0559</name>
</gene>
<feature type="compositionally biased region" description="Basic and acidic residues" evidence="1">
    <location>
        <begin position="141"/>
        <end position="160"/>
    </location>
</feature>
<sequence>MLHHHRMHLLVAPQRHGLHLGDVNAHRVGAHIRIPRSQPAHNNRIDRRAAGEQLGEHRAVATNRPHCVERHLHAVPCLEDREPVLRPRPGAGRQRLTKFRESPCRRLFHDQPRSIGRIRLISMYRPPAPGATARVTASSHSAHETASHRHTEYVECHKQS</sequence>
<dbReference type="Proteomes" id="UP000006173">
    <property type="component" value="Chromosome"/>
</dbReference>
<dbReference type="EMBL" id="CP001361">
    <property type="protein sequence ID" value="AFL04153.1"/>
    <property type="molecule type" value="Genomic_DNA"/>
</dbReference>
<name>I3WGZ0_BIFBI</name>